<organism evidence="1 2">
    <name type="scientific">Cichorium intybus</name>
    <name type="common">Chicory</name>
    <dbReference type="NCBI Taxonomy" id="13427"/>
    <lineage>
        <taxon>Eukaryota</taxon>
        <taxon>Viridiplantae</taxon>
        <taxon>Streptophyta</taxon>
        <taxon>Embryophyta</taxon>
        <taxon>Tracheophyta</taxon>
        <taxon>Spermatophyta</taxon>
        <taxon>Magnoliopsida</taxon>
        <taxon>eudicotyledons</taxon>
        <taxon>Gunneridae</taxon>
        <taxon>Pentapetalae</taxon>
        <taxon>asterids</taxon>
        <taxon>campanulids</taxon>
        <taxon>Asterales</taxon>
        <taxon>Asteraceae</taxon>
        <taxon>Cichorioideae</taxon>
        <taxon>Cichorieae</taxon>
        <taxon>Cichoriinae</taxon>
        <taxon>Cichorium</taxon>
    </lineage>
</organism>
<name>A0ACB9BEZ8_CICIN</name>
<protein>
    <submittedName>
        <fullName evidence="1">Uncharacterized protein</fullName>
    </submittedName>
</protein>
<proteinExistence type="predicted"/>
<evidence type="ECO:0000313" key="2">
    <source>
        <dbReference type="Proteomes" id="UP001055811"/>
    </source>
</evidence>
<dbReference type="Proteomes" id="UP001055811">
    <property type="component" value="Linkage Group LG06"/>
</dbReference>
<accession>A0ACB9BEZ8</accession>
<reference evidence="2" key="1">
    <citation type="journal article" date="2022" name="Mol. Ecol. Resour.">
        <title>The genomes of chicory, endive, great burdock and yacon provide insights into Asteraceae palaeo-polyploidization history and plant inulin production.</title>
        <authorList>
            <person name="Fan W."/>
            <person name="Wang S."/>
            <person name="Wang H."/>
            <person name="Wang A."/>
            <person name="Jiang F."/>
            <person name="Liu H."/>
            <person name="Zhao H."/>
            <person name="Xu D."/>
            <person name="Zhang Y."/>
        </authorList>
    </citation>
    <scope>NUCLEOTIDE SEQUENCE [LARGE SCALE GENOMIC DNA]</scope>
    <source>
        <strain evidence="2">cv. Punajuju</strain>
    </source>
</reference>
<evidence type="ECO:0000313" key="1">
    <source>
        <dbReference type="EMBL" id="KAI3720962.1"/>
    </source>
</evidence>
<comment type="caution">
    <text evidence="1">The sequence shown here is derived from an EMBL/GenBank/DDBJ whole genome shotgun (WGS) entry which is preliminary data.</text>
</comment>
<reference evidence="1 2" key="2">
    <citation type="journal article" date="2022" name="Mol. Ecol. Resour.">
        <title>The genomes of chicory, endive, great burdock and yacon provide insights into Asteraceae paleo-polyploidization history and plant inulin production.</title>
        <authorList>
            <person name="Fan W."/>
            <person name="Wang S."/>
            <person name="Wang H."/>
            <person name="Wang A."/>
            <person name="Jiang F."/>
            <person name="Liu H."/>
            <person name="Zhao H."/>
            <person name="Xu D."/>
            <person name="Zhang Y."/>
        </authorList>
    </citation>
    <scope>NUCLEOTIDE SEQUENCE [LARGE SCALE GENOMIC DNA]</scope>
    <source>
        <strain evidence="2">cv. Punajuju</strain>
        <tissue evidence="1">Leaves</tissue>
    </source>
</reference>
<gene>
    <name evidence="1" type="ORF">L2E82_31961</name>
</gene>
<keyword evidence="2" id="KW-1185">Reference proteome</keyword>
<sequence>MEHLDLFRRIVDPDALLSVYVRPVGSTVYPGRNVTDVVIVIGNFSIATLSKELMREDEEKLEPGGEVGKLEPKDFSKRSERVYWILSWNHLQRHQSQHWIFEWLNKATPAASPRFGIHFDMVISVSVTTGIIQMNINFVPLQNLCL</sequence>
<dbReference type="EMBL" id="CM042014">
    <property type="protein sequence ID" value="KAI3720962.1"/>
    <property type="molecule type" value="Genomic_DNA"/>
</dbReference>